<keyword evidence="3" id="KW-1185">Reference proteome</keyword>
<name>A0ABT4ZAF2_9RHOB</name>
<reference evidence="2" key="1">
    <citation type="submission" date="2022-12" db="EMBL/GenBank/DDBJ databases">
        <title>Paracoccus onchidii sp. nov., isolated from a marine invertebrate from the South China Sea.</title>
        <authorList>
            <person name="Xu S."/>
            <person name="Liu Z."/>
            <person name="Xu Y."/>
        </authorList>
    </citation>
    <scope>NUCLEOTIDE SEQUENCE</scope>
    <source>
        <strain evidence="2">Z330</strain>
    </source>
</reference>
<dbReference type="Pfam" id="PF08242">
    <property type="entry name" value="Methyltransf_12"/>
    <property type="match status" value="1"/>
</dbReference>
<keyword evidence="2" id="KW-0489">Methyltransferase</keyword>
<organism evidence="2 3">
    <name type="scientific">Paracoccus onchidii</name>
    <dbReference type="NCBI Taxonomy" id="3017813"/>
    <lineage>
        <taxon>Bacteria</taxon>
        <taxon>Pseudomonadati</taxon>
        <taxon>Pseudomonadota</taxon>
        <taxon>Alphaproteobacteria</taxon>
        <taxon>Rhodobacterales</taxon>
        <taxon>Paracoccaceae</taxon>
        <taxon>Paracoccus</taxon>
    </lineage>
</organism>
<accession>A0ABT4ZAF2</accession>
<dbReference type="InterPro" id="IPR029063">
    <property type="entry name" value="SAM-dependent_MTases_sf"/>
</dbReference>
<proteinExistence type="predicted"/>
<protein>
    <submittedName>
        <fullName evidence="2">Class I SAM-dependent methyltransferase</fullName>
    </submittedName>
</protein>
<comment type="caution">
    <text evidence="2">The sequence shown here is derived from an EMBL/GenBank/DDBJ whole genome shotgun (WGS) entry which is preliminary data.</text>
</comment>
<evidence type="ECO:0000313" key="3">
    <source>
        <dbReference type="Proteomes" id="UP001165641"/>
    </source>
</evidence>
<dbReference type="SUPFAM" id="SSF53335">
    <property type="entry name" value="S-adenosyl-L-methionine-dependent methyltransferases"/>
    <property type="match status" value="1"/>
</dbReference>
<keyword evidence="2" id="KW-0808">Transferase</keyword>
<dbReference type="Gene3D" id="3.40.50.150">
    <property type="entry name" value="Vaccinia Virus protein VP39"/>
    <property type="match status" value="1"/>
</dbReference>
<dbReference type="PANTHER" id="PTHR43861">
    <property type="entry name" value="TRANS-ACONITATE 2-METHYLTRANSFERASE-RELATED"/>
    <property type="match status" value="1"/>
</dbReference>
<evidence type="ECO:0000313" key="2">
    <source>
        <dbReference type="EMBL" id="MDB6176338.1"/>
    </source>
</evidence>
<dbReference type="GO" id="GO:0032259">
    <property type="term" value="P:methylation"/>
    <property type="evidence" value="ECO:0007669"/>
    <property type="project" value="UniProtKB-KW"/>
</dbReference>
<dbReference type="RefSeq" id="WP_271887473.1">
    <property type="nucleotide sequence ID" value="NZ_JAQBIE010000002.1"/>
</dbReference>
<dbReference type="Proteomes" id="UP001165641">
    <property type="component" value="Unassembled WGS sequence"/>
</dbReference>
<evidence type="ECO:0000259" key="1">
    <source>
        <dbReference type="Pfam" id="PF08242"/>
    </source>
</evidence>
<dbReference type="GO" id="GO:0008168">
    <property type="term" value="F:methyltransferase activity"/>
    <property type="evidence" value="ECO:0007669"/>
    <property type="project" value="UniProtKB-KW"/>
</dbReference>
<dbReference type="EMBL" id="JAQBIE010000002">
    <property type="protein sequence ID" value="MDB6176338.1"/>
    <property type="molecule type" value="Genomic_DNA"/>
</dbReference>
<gene>
    <name evidence="2" type="ORF">PAF17_02340</name>
</gene>
<sequence>MNDTDQHGDAESYAERVARHVPALTDLHRMTGLLLAEHVPQTGSVLVLGAGGGLELCALAGQHPQWRFCGIDPSAQMLAQARQTAAAHLDRVSLCQGYIDDAPSGPFDGAVCLLTLHFLERDERLRTLQQIAGRLRPGAPLVTAHHSFPTDGSARDLWLGRNAAWLEASGVPAAQARRGAQAMKQHLPVLAPDLDEALLNKAGFEQVQMFFAAFTYKGWVSRRT</sequence>
<feature type="domain" description="Methyltransferase type 12" evidence="1">
    <location>
        <begin position="46"/>
        <end position="140"/>
    </location>
</feature>
<dbReference type="CDD" id="cd02440">
    <property type="entry name" value="AdoMet_MTases"/>
    <property type="match status" value="1"/>
</dbReference>
<dbReference type="InterPro" id="IPR013217">
    <property type="entry name" value="Methyltransf_12"/>
</dbReference>